<accession>A0ABW4LN43</accession>
<gene>
    <name evidence="1" type="ORF">ACFSCX_05045</name>
</gene>
<evidence type="ECO:0000313" key="2">
    <source>
        <dbReference type="Proteomes" id="UP001597214"/>
    </source>
</evidence>
<dbReference type="RefSeq" id="WP_377927033.1">
    <property type="nucleotide sequence ID" value="NZ_JBHUEM010000003.1"/>
</dbReference>
<reference evidence="2" key="1">
    <citation type="journal article" date="2019" name="Int. J. Syst. Evol. Microbiol.">
        <title>The Global Catalogue of Microorganisms (GCM) 10K type strain sequencing project: providing services to taxonomists for standard genome sequencing and annotation.</title>
        <authorList>
            <consortium name="The Broad Institute Genomics Platform"/>
            <consortium name="The Broad Institute Genome Sequencing Center for Infectious Disease"/>
            <person name="Wu L."/>
            <person name="Ma J."/>
        </authorList>
    </citation>
    <scope>NUCLEOTIDE SEQUENCE [LARGE SCALE GENOMIC DNA]</scope>
    <source>
        <strain evidence="2">CCUG 49339</strain>
    </source>
</reference>
<proteinExistence type="predicted"/>
<protein>
    <recommendedName>
        <fullName evidence="3">DUF4926 domain-containing protein</fullName>
    </recommendedName>
</protein>
<name>A0ABW4LN43_9BACI</name>
<organism evidence="1 2">
    <name type="scientific">Bacillus salitolerans</name>
    <dbReference type="NCBI Taxonomy" id="1437434"/>
    <lineage>
        <taxon>Bacteria</taxon>
        <taxon>Bacillati</taxon>
        <taxon>Bacillota</taxon>
        <taxon>Bacilli</taxon>
        <taxon>Bacillales</taxon>
        <taxon>Bacillaceae</taxon>
        <taxon>Bacillus</taxon>
    </lineage>
</organism>
<evidence type="ECO:0000313" key="1">
    <source>
        <dbReference type="EMBL" id="MFD1735927.1"/>
    </source>
</evidence>
<dbReference type="EMBL" id="JBHUEM010000003">
    <property type="protein sequence ID" value="MFD1735927.1"/>
    <property type="molecule type" value="Genomic_DNA"/>
</dbReference>
<comment type="caution">
    <text evidence="1">The sequence shown here is derived from an EMBL/GenBank/DDBJ whole genome shotgun (WGS) entry which is preliminary data.</text>
</comment>
<evidence type="ECO:0008006" key="3">
    <source>
        <dbReference type="Google" id="ProtNLM"/>
    </source>
</evidence>
<keyword evidence="2" id="KW-1185">Reference proteome</keyword>
<sequence>MTYRELDVVKTKDGREGTILLIYGDPVEAYEIEYAGGKGDTHTIPVDDVEELVRRMPCGT</sequence>
<dbReference type="Proteomes" id="UP001597214">
    <property type="component" value="Unassembled WGS sequence"/>
</dbReference>